<evidence type="ECO:0000256" key="6">
    <source>
        <dbReference type="ARBA" id="ARBA00022989"/>
    </source>
</evidence>
<keyword evidence="5" id="KW-0067">ATP-binding</keyword>
<dbReference type="InterPro" id="IPR050173">
    <property type="entry name" value="ABC_transporter_C-like"/>
</dbReference>
<dbReference type="GO" id="GO:0005524">
    <property type="term" value="F:ATP binding"/>
    <property type="evidence" value="ECO:0007669"/>
    <property type="project" value="UniProtKB-KW"/>
</dbReference>
<evidence type="ECO:0000313" key="10">
    <source>
        <dbReference type="EMBL" id="JAD78651.1"/>
    </source>
</evidence>
<dbReference type="Gene3D" id="1.20.1560.10">
    <property type="entry name" value="ABC transporter type 1, transmembrane domain"/>
    <property type="match status" value="1"/>
</dbReference>
<name>A0A0A9CSW2_ARUDO</name>
<dbReference type="InterPro" id="IPR036640">
    <property type="entry name" value="ABC1_TM_sf"/>
</dbReference>
<proteinExistence type="predicted"/>
<evidence type="ECO:0000256" key="1">
    <source>
        <dbReference type="ARBA" id="ARBA00004141"/>
    </source>
</evidence>
<evidence type="ECO:0000256" key="7">
    <source>
        <dbReference type="ARBA" id="ARBA00023136"/>
    </source>
</evidence>
<evidence type="ECO:0000256" key="2">
    <source>
        <dbReference type="ARBA" id="ARBA00022448"/>
    </source>
</evidence>
<keyword evidence="6 8" id="KW-1133">Transmembrane helix</keyword>
<dbReference type="PANTHER" id="PTHR24223:SF222">
    <property type="entry name" value="OS01G0902100 PROTEIN"/>
    <property type="match status" value="1"/>
</dbReference>
<evidence type="ECO:0000256" key="4">
    <source>
        <dbReference type="ARBA" id="ARBA00022741"/>
    </source>
</evidence>
<dbReference type="InterPro" id="IPR044746">
    <property type="entry name" value="ABCC_6TM_D1"/>
</dbReference>
<accession>A0A0A9CSW2</accession>
<dbReference type="GO" id="GO:0140359">
    <property type="term" value="F:ABC-type transporter activity"/>
    <property type="evidence" value="ECO:0007669"/>
    <property type="project" value="InterPro"/>
</dbReference>
<dbReference type="InterPro" id="IPR011527">
    <property type="entry name" value="ABC1_TM_dom"/>
</dbReference>
<dbReference type="SUPFAM" id="SSF90123">
    <property type="entry name" value="ABC transporter transmembrane region"/>
    <property type="match status" value="1"/>
</dbReference>
<dbReference type="PANTHER" id="PTHR24223">
    <property type="entry name" value="ATP-BINDING CASSETTE SUB-FAMILY C"/>
    <property type="match status" value="1"/>
</dbReference>
<dbReference type="FunFam" id="1.20.1560.10:FF:000003">
    <property type="entry name" value="ABC transporter C family member 10"/>
    <property type="match status" value="1"/>
</dbReference>
<organism evidence="10">
    <name type="scientific">Arundo donax</name>
    <name type="common">Giant reed</name>
    <name type="synonym">Donax arundinaceus</name>
    <dbReference type="NCBI Taxonomy" id="35708"/>
    <lineage>
        <taxon>Eukaryota</taxon>
        <taxon>Viridiplantae</taxon>
        <taxon>Streptophyta</taxon>
        <taxon>Embryophyta</taxon>
        <taxon>Tracheophyta</taxon>
        <taxon>Spermatophyta</taxon>
        <taxon>Magnoliopsida</taxon>
        <taxon>Liliopsida</taxon>
        <taxon>Poales</taxon>
        <taxon>Poaceae</taxon>
        <taxon>PACMAD clade</taxon>
        <taxon>Arundinoideae</taxon>
        <taxon>Arundineae</taxon>
        <taxon>Arundo</taxon>
    </lineage>
</organism>
<sequence length="213" mass="24155">MGPFLITYLVDLLSDKNPDKGHGHGYILASIFFASKTIESLSQRQWYFGARRTGFQVRAALMVSIYKKSLLMKNSTTGTGKIVNFLDVDVERVGEFFWYIHGIWLLPLQISLALVILYHSLGMATSLSAVFATVFVMVSNTPLTKSQKNLNVKIMEAKDSRIKATAEALKSMRILNLHAWETAYLDKLLKLRDVERGCLRRYLYTCSAIAFLF</sequence>
<protein>
    <recommendedName>
        <fullName evidence="9">ABC transmembrane type-1 domain-containing protein</fullName>
    </recommendedName>
</protein>
<evidence type="ECO:0000256" key="8">
    <source>
        <dbReference type="SAM" id="Phobius"/>
    </source>
</evidence>
<dbReference type="Pfam" id="PF00664">
    <property type="entry name" value="ABC_membrane"/>
    <property type="match status" value="1"/>
</dbReference>
<dbReference type="PROSITE" id="PS50929">
    <property type="entry name" value="ABC_TM1F"/>
    <property type="match status" value="1"/>
</dbReference>
<dbReference type="EMBL" id="GBRH01219244">
    <property type="protein sequence ID" value="JAD78651.1"/>
    <property type="molecule type" value="Transcribed_RNA"/>
</dbReference>
<dbReference type="GO" id="GO:0016020">
    <property type="term" value="C:membrane"/>
    <property type="evidence" value="ECO:0007669"/>
    <property type="project" value="UniProtKB-SubCell"/>
</dbReference>
<evidence type="ECO:0000256" key="3">
    <source>
        <dbReference type="ARBA" id="ARBA00022692"/>
    </source>
</evidence>
<feature type="transmembrane region" description="Helical" evidence="8">
    <location>
        <begin position="124"/>
        <end position="143"/>
    </location>
</feature>
<dbReference type="AlphaFoldDB" id="A0A0A9CSW2"/>
<evidence type="ECO:0000259" key="9">
    <source>
        <dbReference type="PROSITE" id="PS50929"/>
    </source>
</evidence>
<keyword evidence="4" id="KW-0547">Nucleotide-binding</keyword>
<feature type="domain" description="ABC transmembrane type-1" evidence="9">
    <location>
        <begin position="1"/>
        <end position="213"/>
    </location>
</feature>
<reference evidence="10" key="2">
    <citation type="journal article" date="2015" name="Data Brief">
        <title>Shoot transcriptome of the giant reed, Arundo donax.</title>
        <authorList>
            <person name="Barrero R.A."/>
            <person name="Guerrero F.D."/>
            <person name="Moolhuijzen P."/>
            <person name="Goolsby J.A."/>
            <person name="Tidwell J."/>
            <person name="Bellgard S.E."/>
            <person name="Bellgard M.I."/>
        </authorList>
    </citation>
    <scope>NUCLEOTIDE SEQUENCE</scope>
    <source>
        <tissue evidence="10">Shoot tissue taken approximately 20 cm above the soil surface</tissue>
    </source>
</reference>
<keyword evidence="7 8" id="KW-0472">Membrane</keyword>
<dbReference type="CDD" id="cd18579">
    <property type="entry name" value="ABC_6TM_ABCC_D1"/>
    <property type="match status" value="1"/>
</dbReference>
<comment type="subcellular location">
    <subcellularLocation>
        <location evidence="1">Membrane</location>
        <topology evidence="1">Multi-pass membrane protein</topology>
    </subcellularLocation>
</comment>
<keyword evidence="2" id="KW-0813">Transport</keyword>
<keyword evidence="3 8" id="KW-0812">Transmembrane</keyword>
<reference evidence="10" key="1">
    <citation type="submission" date="2014-09" db="EMBL/GenBank/DDBJ databases">
        <authorList>
            <person name="Magalhaes I.L.F."/>
            <person name="Oliveira U."/>
            <person name="Santos F.R."/>
            <person name="Vidigal T.H.D.A."/>
            <person name="Brescovit A.D."/>
            <person name="Santos A.J."/>
        </authorList>
    </citation>
    <scope>NUCLEOTIDE SEQUENCE</scope>
    <source>
        <tissue evidence="10">Shoot tissue taken approximately 20 cm above the soil surface</tissue>
    </source>
</reference>
<evidence type="ECO:0000256" key="5">
    <source>
        <dbReference type="ARBA" id="ARBA00022840"/>
    </source>
</evidence>